<reference evidence="1" key="2">
    <citation type="journal article" date="2015" name="Data Brief">
        <title>Shoot transcriptome of the giant reed, Arundo donax.</title>
        <authorList>
            <person name="Barrero R.A."/>
            <person name="Guerrero F.D."/>
            <person name="Moolhuijzen P."/>
            <person name="Goolsby J.A."/>
            <person name="Tidwell J."/>
            <person name="Bellgard S.E."/>
            <person name="Bellgard M.I."/>
        </authorList>
    </citation>
    <scope>NUCLEOTIDE SEQUENCE</scope>
    <source>
        <tissue evidence="1">Shoot tissue taken approximately 20 cm above the soil surface</tissue>
    </source>
</reference>
<proteinExistence type="predicted"/>
<reference evidence="1" key="1">
    <citation type="submission" date="2014-09" db="EMBL/GenBank/DDBJ databases">
        <authorList>
            <person name="Magalhaes I.L.F."/>
            <person name="Oliveira U."/>
            <person name="Santos F.R."/>
            <person name="Vidigal T.H.D.A."/>
            <person name="Brescovit A.D."/>
            <person name="Santos A.J."/>
        </authorList>
    </citation>
    <scope>NUCLEOTIDE SEQUENCE</scope>
    <source>
        <tissue evidence="1">Shoot tissue taken approximately 20 cm above the soil surface</tissue>
    </source>
</reference>
<organism evidence="1">
    <name type="scientific">Arundo donax</name>
    <name type="common">Giant reed</name>
    <name type="synonym">Donax arundinaceus</name>
    <dbReference type="NCBI Taxonomy" id="35708"/>
    <lineage>
        <taxon>Eukaryota</taxon>
        <taxon>Viridiplantae</taxon>
        <taxon>Streptophyta</taxon>
        <taxon>Embryophyta</taxon>
        <taxon>Tracheophyta</taxon>
        <taxon>Spermatophyta</taxon>
        <taxon>Magnoliopsida</taxon>
        <taxon>Liliopsida</taxon>
        <taxon>Poales</taxon>
        <taxon>Poaceae</taxon>
        <taxon>PACMAD clade</taxon>
        <taxon>Arundinoideae</taxon>
        <taxon>Arundineae</taxon>
        <taxon>Arundo</taxon>
    </lineage>
</organism>
<accession>A0A0A9EN29</accession>
<protein>
    <submittedName>
        <fullName evidence="1">Uncharacterized protein</fullName>
    </submittedName>
</protein>
<name>A0A0A9EN29_ARUDO</name>
<sequence length="15" mass="1745">MCMKVLFTCIRVSIT</sequence>
<evidence type="ECO:0000313" key="1">
    <source>
        <dbReference type="EMBL" id="JAD99270.1"/>
    </source>
</evidence>
<dbReference type="EMBL" id="GBRH01198625">
    <property type="protein sequence ID" value="JAD99270.1"/>
    <property type="molecule type" value="Transcribed_RNA"/>
</dbReference>